<evidence type="ECO:0000256" key="1">
    <source>
        <dbReference type="ARBA" id="ARBA00023186"/>
    </source>
</evidence>
<dbReference type="PANTHER" id="PTHR44145:SF3">
    <property type="entry name" value="DNAJ HOMOLOG SUBFAMILY A MEMBER 3, MITOCHONDRIAL"/>
    <property type="match status" value="1"/>
</dbReference>
<dbReference type="AlphaFoldDB" id="A0ABD2PNB1"/>
<protein>
    <recommendedName>
        <fullName evidence="3">J domain-containing protein</fullName>
    </recommendedName>
</protein>
<feature type="region of interest" description="Disordered" evidence="2">
    <location>
        <begin position="118"/>
        <end position="170"/>
    </location>
</feature>
<dbReference type="SUPFAM" id="SSF46565">
    <property type="entry name" value="Chaperone J-domain"/>
    <property type="match status" value="1"/>
</dbReference>
<gene>
    <name evidence="4" type="ORF">Ciccas_012638</name>
</gene>
<dbReference type="CDD" id="cd06257">
    <property type="entry name" value="DnaJ"/>
    <property type="match status" value="1"/>
</dbReference>
<dbReference type="PANTHER" id="PTHR44145">
    <property type="entry name" value="DNAJ HOMOLOG SUBFAMILY A MEMBER 3, MITOCHONDRIAL"/>
    <property type="match status" value="1"/>
</dbReference>
<reference evidence="4 5" key="1">
    <citation type="submission" date="2024-11" db="EMBL/GenBank/DDBJ databases">
        <title>Adaptive evolution of stress response genes in parasites aligns with host niche diversity.</title>
        <authorList>
            <person name="Hahn C."/>
            <person name="Resl P."/>
        </authorList>
    </citation>
    <scope>NUCLEOTIDE SEQUENCE [LARGE SCALE GENOMIC DNA]</scope>
    <source>
        <strain evidence="4">EGGRZ-B1_66</strain>
        <tissue evidence="4">Body</tissue>
    </source>
</reference>
<dbReference type="Proteomes" id="UP001626550">
    <property type="component" value="Unassembled WGS sequence"/>
</dbReference>
<evidence type="ECO:0000256" key="2">
    <source>
        <dbReference type="SAM" id="MobiDB-lite"/>
    </source>
</evidence>
<proteinExistence type="predicted"/>
<dbReference type="EMBL" id="JBJKFK010004643">
    <property type="protein sequence ID" value="KAL3308824.1"/>
    <property type="molecule type" value="Genomic_DNA"/>
</dbReference>
<accession>A0ABD2PNB1</accession>
<dbReference type="SMART" id="SM00271">
    <property type="entry name" value="DnaJ"/>
    <property type="match status" value="1"/>
</dbReference>
<dbReference type="Gene3D" id="1.10.287.110">
    <property type="entry name" value="DnaJ domain"/>
    <property type="match status" value="1"/>
</dbReference>
<dbReference type="PRINTS" id="PR00625">
    <property type="entry name" value="JDOMAIN"/>
</dbReference>
<organism evidence="4 5">
    <name type="scientific">Cichlidogyrus casuarinus</name>
    <dbReference type="NCBI Taxonomy" id="1844966"/>
    <lineage>
        <taxon>Eukaryota</taxon>
        <taxon>Metazoa</taxon>
        <taxon>Spiralia</taxon>
        <taxon>Lophotrochozoa</taxon>
        <taxon>Platyhelminthes</taxon>
        <taxon>Monogenea</taxon>
        <taxon>Monopisthocotylea</taxon>
        <taxon>Dactylogyridea</taxon>
        <taxon>Ancyrocephalidae</taxon>
        <taxon>Cichlidogyrus</taxon>
    </lineage>
</organism>
<dbReference type="InterPro" id="IPR001623">
    <property type="entry name" value="DnaJ_domain"/>
</dbReference>
<dbReference type="InterPro" id="IPR036869">
    <property type="entry name" value="J_dom_sf"/>
</dbReference>
<evidence type="ECO:0000313" key="5">
    <source>
        <dbReference type="Proteomes" id="UP001626550"/>
    </source>
</evidence>
<feature type="domain" description="J" evidence="3">
    <location>
        <begin position="16"/>
        <end position="81"/>
    </location>
</feature>
<keyword evidence="1" id="KW-0143">Chaperone</keyword>
<evidence type="ECO:0000259" key="3">
    <source>
        <dbReference type="PROSITE" id="PS50076"/>
    </source>
</evidence>
<evidence type="ECO:0000313" key="4">
    <source>
        <dbReference type="EMBL" id="KAL3308824.1"/>
    </source>
</evidence>
<dbReference type="InterPro" id="IPR051938">
    <property type="entry name" value="Apopto_cytoskel_mod"/>
</dbReference>
<dbReference type="Pfam" id="PF00226">
    <property type="entry name" value="DnaJ"/>
    <property type="match status" value="1"/>
</dbReference>
<dbReference type="PROSITE" id="PS50076">
    <property type="entry name" value="DNAJ_2"/>
    <property type="match status" value="1"/>
</dbReference>
<feature type="compositionally biased region" description="Polar residues" evidence="2">
    <location>
        <begin position="149"/>
        <end position="159"/>
    </location>
</feature>
<sequence>MYNFTNNGRKPVEFIDFYKLLRVHNNASFSELKKSYHCLAKKYHPDKNPDDTFSCDQFKSIKEAYEILSVQENRQNYDLIYQQNCFHEFSFSNEQPKFSSGPDDVDVLITNCDVKPGTRWKSKREPSTAPETKIPTTNPKKKVSLCPKLNTTNNSTSIPTEIEEDDDEGPKDWFERQMFTLNKLRSRSFVSSTAGPRRFSQPNTAEIVQLTTDKGRILNLLPVLDNPCKLGLVN</sequence>
<keyword evidence="5" id="KW-1185">Reference proteome</keyword>
<name>A0ABD2PNB1_9PLAT</name>
<comment type="caution">
    <text evidence="4">The sequence shown here is derived from an EMBL/GenBank/DDBJ whole genome shotgun (WGS) entry which is preliminary data.</text>
</comment>